<reference evidence="1 2" key="1">
    <citation type="submission" date="2016-11" db="EMBL/GenBank/DDBJ databases">
        <authorList>
            <person name="Jaros S."/>
            <person name="Januszkiewicz K."/>
            <person name="Wedrychowicz H."/>
        </authorList>
    </citation>
    <scope>NUCLEOTIDE SEQUENCE [LARGE SCALE GENOMIC DNA]</scope>
    <source>
        <strain evidence="1 2">DSM 21758</strain>
    </source>
</reference>
<dbReference type="Pfam" id="PF14116">
    <property type="entry name" value="YyzF"/>
    <property type="match status" value="1"/>
</dbReference>
<evidence type="ECO:0000313" key="1">
    <source>
        <dbReference type="EMBL" id="SHK10829.1"/>
    </source>
</evidence>
<dbReference type="EMBL" id="FQZB01000013">
    <property type="protein sequence ID" value="SHK10829.1"/>
    <property type="molecule type" value="Genomic_DNA"/>
</dbReference>
<name>A0A1M6PS56_9CLOT</name>
<proteinExistence type="predicted"/>
<dbReference type="RefSeq" id="WP_072990153.1">
    <property type="nucleotide sequence ID" value="NZ_FQZB01000013.1"/>
</dbReference>
<evidence type="ECO:0000313" key="2">
    <source>
        <dbReference type="Proteomes" id="UP000184310"/>
    </source>
</evidence>
<sequence length="51" mass="6058">MDLRNIILACEEHVEIAIDECISKKESFPNMIIDENYKCSYCEKVSKYRIE</sequence>
<dbReference type="AlphaFoldDB" id="A0A1M6PS56"/>
<gene>
    <name evidence="1" type="ORF">SAMN02745163_03245</name>
</gene>
<dbReference type="NCBIfam" id="TIGR04129">
    <property type="entry name" value="CxxH_BA5709"/>
    <property type="match status" value="1"/>
</dbReference>
<dbReference type="Proteomes" id="UP000184310">
    <property type="component" value="Unassembled WGS sequence"/>
</dbReference>
<keyword evidence="2" id="KW-1185">Reference proteome</keyword>
<protein>
    <submittedName>
        <fullName evidence="1">CxxH/CxxC protein, BA_5709 family</fullName>
    </submittedName>
</protein>
<organism evidence="1 2">
    <name type="scientific">Clostridium cavendishii DSM 21758</name>
    <dbReference type="NCBI Taxonomy" id="1121302"/>
    <lineage>
        <taxon>Bacteria</taxon>
        <taxon>Bacillati</taxon>
        <taxon>Bacillota</taxon>
        <taxon>Clostridia</taxon>
        <taxon>Eubacteriales</taxon>
        <taxon>Clostridiaceae</taxon>
        <taxon>Clostridium</taxon>
    </lineage>
</organism>
<accession>A0A1M6PS56</accession>
<dbReference type="InterPro" id="IPR025626">
    <property type="entry name" value="YyzF"/>
</dbReference>
<dbReference type="STRING" id="1121302.SAMN02745163_03245"/>